<dbReference type="Proteomes" id="UP000306630">
    <property type="component" value="Unassembled WGS sequence"/>
</dbReference>
<dbReference type="AlphaFoldDB" id="A0A4S2FXZ1"/>
<dbReference type="NCBIfam" id="TIGR00616">
    <property type="entry name" value="rect"/>
    <property type="match status" value="1"/>
</dbReference>
<dbReference type="GO" id="GO:0006259">
    <property type="term" value="P:DNA metabolic process"/>
    <property type="evidence" value="ECO:0007669"/>
    <property type="project" value="InterPro"/>
</dbReference>
<dbReference type="InterPro" id="IPR004590">
    <property type="entry name" value="ssDNA_annealing_RecT"/>
</dbReference>
<organism evidence="2 3">
    <name type="scientific">Muribaculum intestinale</name>
    <dbReference type="NCBI Taxonomy" id="1796646"/>
    <lineage>
        <taxon>Bacteria</taxon>
        <taxon>Pseudomonadati</taxon>
        <taxon>Bacteroidota</taxon>
        <taxon>Bacteroidia</taxon>
        <taxon>Bacteroidales</taxon>
        <taxon>Muribaculaceae</taxon>
        <taxon>Muribaculum</taxon>
    </lineage>
</organism>
<comment type="caution">
    <text evidence="2">The sequence shown here is derived from an EMBL/GenBank/DDBJ whole genome shotgun (WGS) entry which is preliminary data.</text>
</comment>
<protein>
    <submittedName>
        <fullName evidence="2">Recombinase</fullName>
    </submittedName>
</protein>
<dbReference type="RefSeq" id="WP_128713554.1">
    <property type="nucleotide sequence ID" value="NZ_SRYD01000024.1"/>
</dbReference>
<dbReference type="InterPro" id="IPR018330">
    <property type="entry name" value="RecT_fam"/>
</dbReference>
<feature type="compositionally biased region" description="Low complexity" evidence="1">
    <location>
        <begin position="300"/>
        <end position="310"/>
    </location>
</feature>
<dbReference type="EMBL" id="SRYD01000024">
    <property type="protein sequence ID" value="TGY74208.1"/>
    <property type="molecule type" value="Genomic_DNA"/>
</dbReference>
<name>A0A4S2FXZ1_9BACT</name>
<sequence>MAENNQIAQAGQTGIAKLKAVLNAESVQEQFQNALAENKDLFIASIIDLYNGDKSLQECNPNAIVMEALKAAVLDLPVSRSLGFAYIVVYKNKKKVTDPQTGRVDYVTVPTPTFIPGYKGYIQLAMRTGQYRTINADMVYEGELRTVNRLSGEVALDGKRTSDKVVGYFCYFQLLNGYSKTLFMSVEEMAKYAKRYAPGIKKETTVAQLIAKANDGIVSKSVGWEGNFNDMALKTVIRRLISKYGYLSIKMQNAIGHDTEAENRALISRNDTLQIADAQQLDLDSTTVDFEEVDTETGEVKTATNNAAAEADTKPTPGY</sequence>
<evidence type="ECO:0000313" key="3">
    <source>
        <dbReference type="Proteomes" id="UP000306630"/>
    </source>
</evidence>
<evidence type="ECO:0000256" key="1">
    <source>
        <dbReference type="SAM" id="MobiDB-lite"/>
    </source>
</evidence>
<proteinExistence type="predicted"/>
<feature type="region of interest" description="Disordered" evidence="1">
    <location>
        <begin position="294"/>
        <end position="319"/>
    </location>
</feature>
<dbReference type="GO" id="GO:0003677">
    <property type="term" value="F:DNA binding"/>
    <property type="evidence" value="ECO:0007669"/>
    <property type="project" value="InterPro"/>
</dbReference>
<gene>
    <name evidence="2" type="ORF">E5333_07220</name>
</gene>
<reference evidence="2 3" key="1">
    <citation type="submission" date="2019-04" db="EMBL/GenBank/DDBJ databases">
        <title>Microbes associate with the intestines of laboratory mice.</title>
        <authorList>
            <person name="Navarre W."/>
            <person name="Wong E."/>
            <person name="Huang K."/>
            <person name="Tropini C."/>
            <person name="Ng K."/>
            <person name="Yu B."/>
        </authorList>
    </citation>
    <scope>NUCLEOTIDE SEQUENCE [LARGE SCALE GENOMIC DNA]</scope>
    <source>
        <strain evidence="2 3">NM06_A21</strain>
    </source>
</reference>
<evidence type="ECO:0000313" key="2">
    <source>
        <dbReference type="EMBL" id="TGY74208.1"/>
    </source>
</evidence>
<accession>A0A4S2FXZ1</accession>
<dbReference type="Pfam" id="PF03837">
    <property type="entry name" value="RecT"/>
    <property type="match status" value="1"/>
</dbReference>